<dbReference type="InterPro" id="IPR052158">
    <property type="entry name" value="INH-QAR"/>
</dbReference>
<dbReference type="PROSITE" id="PS01124">
    <property type="entry name" value="HTH_ARAC_FAMILY_2"/>
    <property type="match status" value="1"/>
</dbReference>
<dbReference type="InterPro" id="IPR002818">
    <property type="entry name" value="DJ-1/PfpI"/>
</dbReference>
<evidence type="ECO:0000256" key="2">
    <source>
        <dbReference type="ARBA" id="ARBA00023163"/>
    </source>
</evidence>
<evidence type="ECO:0000313" key="4">
    <source>
        <dbReference type="EMBL" id="MBB4631072.1"/>
    </source>
</evidence>
<feature type="domain" description="HTH araC/xylS-type" evidence="3">
    <location>
        <begin position="220"/>
        <end position="306"/>
    </location>
</feature>
<dbReference type="GO" id="GO:0003700">
    <property type="term" value="F:DNA-binding transcription factor activity"/>
    <property type="evidence" value="ECO:0007669"/>
    <property type="project" value="InterPro"/>
</dbReference>
<dbReference type="SUPFAM" id="SSF46689">
    <property type="entry name" value="Homeodomain-like"/>
    <property type="match status" value="1"/>
</dbReference>
<dbReference type="InterPro" id="IPR009057">
    <property type="entry name" value="Homeodomain-like_sf"/>
</dbReference>
<keyword evidence="5" id="KW-1185">Reference proteome</keyword>
<evidence type="ECO:0000313" key="5">
    <source>
        <dbReference type="Proteomes" id="UP000566324"/>
    </source>
</evidence>
<proteinExistence type="predicted"/>
<dbReference type="RefSeq" id="WP_184065119.1">
    <property type="nucleotide sequence ID" value="NZ_JACHNZ010000005.1"/>
</dbReference>
<name>A0A7W7F610_9SPHN</name>
<reference evidence="4 5" key="1">
    <citation type="submission" date="2020-08" db="EMBL/GenBank/DDBJ databases">
        <title>Genomic Encyclopedia of Type Strains, Phase IV (KMG-IV): sequencing the most valuable type-strain genomes for metagenomic binning, comparative biology and taxonomic classification.</title>
        <authorList>
            <person name="Goeker M."/>
        </authorList>
    </citation>
    <scope>NUCLEOTIDE SEQUENCE [LARGE SCALE GENOMIC DNA]</scope>
    <source>
        <strain evidence="4 5">DSM 17328</strain>
    </source>
</reference>
<evidence type="ECO:0000256" key="1">
    <source>
        <dbReference type="ARBA" id="ARBA00023015"/>
    </source>
</evidence>
<dbReference type="Proteomes" id="UP000566324">
    <property type="component" value="Unassembled WGS sequence"/>
</dbReference>
<dbReference type="InterPro" id="IPR018060">
    <property type="entry name" value="HTH_AraC"/>
</dbReference>
<dbReference type="AlphaFoldDB" id="A0A7W7F610"/>
<gene>
    <name evidence="4" type="ORF">GGQ98_000679</name>
</gene>
<accession>A0A7W7F610</accession>
<dbReference type="SMART" id="SM00342">
    <property type="entry name" value="HTH_ARAC"/>
    <property type="match status" value="1"/>
</dbReference>
<keyword evidence="2" id="KW-0804">Transcription</keyword>
<organism evidence="4 5">
    <name type="scientific">Sphingosinicella soli</name>
    <dbReference type="NCBI Taxonomy" id="333708"/>
    <lineage>
        <taxon>Bacteria</taxon>
        <taxon>Pseudomonadati</taxon>
        <taxon>Pseudomonadota</taxon>
        <taxon>Alphaproteobacteria</taxon>
        <taxon>Sphingomonadales</taxon>
        <taxon>Sphingosinicellaceae</taxon>
        <taxon>Sphingosinicella</taxon>
    </lineage>
</organism>
<protein>
    <submittedName>
        <fullName evidence="4">Transcriptional regulator GlxA family with amidase domain</fullName>
    </submittedName>
</protein>
<dbReference type="EMBL" id="JACHNZ010000005">
    <property type="protein sequence ID" value="MBB4631072.1"/>
    <property type="molecule type" value="Genomic_DNA"/>
</dbReference>
<sequence length="310" mass="33835">MSQPKPLHIAFTLYDDVNILDVSGPLEAFWLAADASGEKTPRYRISTVSLAGGLVRTSSGMLIQTTPCGDLGDVDTVIVPGGGSPRRPEVPEAMVQWIADVAPDVRRLCSVCTGAFLLAAARQLDGRRATTHWAAVDQLRKRAPEAQIEADSIYVQDGGVWTCAGVTTGIDMSLALIEDDYGYEAAMEVARYLVVYLRRSGSQPQLSQPFSLQIADDSFAALHAWIRENLAHPLTVEQMAEIAGMSVRTFSRRYRDSTGRTPARAIAALRLEAAQSAIERGNSSLKRIARDYGFGDERNLRRALRRGPES</sequence>
<dbReference type="Pfam" id="PF01965">
    <property type="entry name" value="DJ-1_PfpI"/>
    <property type="match status" value="1"/>
</dbReference>
<dbReference type="CDD" id="cd03137">
    <property type="entry name" value="GATase1_AraC_1"/>
    <property type="match status" value="1"/>
</dbReference>
<dbReference type="Gene3D" id="1.10.10.60">
    <property type="entry name" value="Homeodomain-like"/>
    <property type="match status" value="1"/>
</dbReference>
<evidence type="ECO:0000259" key="3">
    <source>
        <dbReference type="PROSITE" id="PS01124"/>
    </source>
</evidence>
<comment type="caution">
    <text evidence="4">The sequence shown here is derived from an EMBL/GenBank/DDBJ whole genome shotgun (WGS) entry which is preliminary data.</text>
</comment>
<dbReference type="Pfam" id="PF12833">
    <property type="entry name" value="HTH_18"/>
    <property type="match status" value="1"/>
</dbReference>
<dbReference type="GO" id="GO:0043565">
    <property type="term" value="F:sequence-specific DNA binding"/>
    <property type="evidence" value="ECO:0007669"/>
    <property type="project" value="InterPro"/>
</dbReference>
<keyword evidence="1" id="KW-0805">Transcription regulation</keyword>
<dbReference type="PANTHER" id="PTHR43130">
    <property type="entry name" value="ARAC-FAMILY TRANSCRIPTIONAL REGULATOR"/>
    <property type="match status" value="1"/>
</dbReference>
<dbReference type="Gene3D" id="3.40.50.880">
    <property type="match status" value="1"/>
</dbReference>
<dbReference type="PANTHER" id="PTHR43130:SF3">
    <property type="entry name" value="HTH-TYPE TRANSCRIPTIONAL REGULATOR RV1931C"/>
    <property type="match status" value="1"/>
</dbReference>
<dbReference type="SUPFAM" id="SSF52317">
    <property type="entry name" value="Class I glutamine amidotransferase-like"/>
    <property type="match status" value="1"/>
</dbReference>
<dbReference type="InterPro" id="IPR029062">
    <property type="entry name" value="Class_I_gatase-like"/>
</dbReference>